<evidence type="ECO:0000313" key="1">
    <source>
        <dbReference type="Ensembl" id="ENSCHIP00010017189.1"/>
    </source>
</evidence>
<reference evidence="1" key="1">
    <citation type="submission" date="2019-03" db="EMBL/GenBank/DDBJ databases">
        <title>Genome sequencing and reference-guided assembly of Black Bengal Goat (Capra hircus).</title>
        <authorList>
            <person name="Siddiki A.Z."/>
            <person name="Baten A."/>
            <person name="Billah M."/>
            <person name="Alam M.A.U."/>
            <person name="Shawrob K.S.M."/>
            <person name="Saha S."/>
            <person name="Chowdhury M."/>
            <person name="Rahman A.H."/>
            <person name="Stear M."/>
            <person name="Miah G."/>
            <person name="Das G.B."/>
            <person name="Hossain M.M."/>
            <person name="Kumkum M."/>
            <person name="Islam M.S."/>
            <person name="Mollah A.M."/>
            <person name="Ahsan A."/>
            <person name="Tusar F."/>
            <person name="Khan M.K.I."/>
        </authorList>
    </citation>
    <scope>NUCLEOTIDE SEQUENCE [LARGE SCALE GENOMIC DNA]</scope>
</reference>
<sequence>MQAKALRALKRSLQPVVDDVSLSWDLPDGLSAKMLSPEQTVLFRGQRLILYAQLTGTMPPAEATGEVCLKYTLQGESLENKVTFSLQPELDANLTIHRLAAKSFLQTKDMGLRETPADDKKDVLKVSTECGVISSHTAFIAVNKDFSKPIQGPLAPRDVPRPMLLHAAPVMQSLSPQRCGTGRRALMCLGHRQEKKCLSKACLEKPKSRASAKKTSAETHGPGEMGLSLTLFSMGTEEQIFSSLLSCGFLCYCCLVAQSCLTLHSTLPGSSVHGISQARILERVTISFSTESSRPRGRTCVSCIGRWILYT</sequence>
<accession>A0A8C2QYF2</accession>
<dbReference type="PANTHER" id="PTHR45737">
    <property type="entry name" value="VON WILLEBRAND FACTOR A DOMAIN-CONTAINING PROTEIN 5A"/>
    <property type="match status" value="1"/>
</dbReference>
<proteinExistence type="predicted"/>
<organism evidence="1">
    <name type="scientific">Capra hircus</name>
    <name type="common">Goat</name>
    <dbReference type="NCBI Taxonomy" id="9925"/>
    <lineage>
        <taxon>Eukaryota</taxon>
        <taxon>Metazoa</taxon>
        <taxon>Chordata</taxon>
        <taxon>Craniata</taxon>
        <taxon>Vertebrata</taxon>
        <taxon>Euteleostomi</taxon>
        <taxon>Mammalia</taxon>
        <taxon>Eutheria</taxon>
        <taxon>Laurasiatheria</taxon>
        <taxon>Artiodactyla</taxon>
        <taxon>Ruminantia</taxon>
        <taxon>Pecora</taxon>
        <taxon>Bovidae</taxon>
        <taxon>Caprinae</taxon>
        <taxon>Capra</taxon>
    </lineage>
</organism>
<dbReference type="PANTHER" id="PTHR45737:SF6">
    <property type="entry name" value="VON WILLEBRAND FACTOR A DOMAIN-CONTAINING PROTEIN 5A"/>
    <property type="match status" value="1"/>
</dbReference>
<reference evidence="1" key="2">
    <citation type="submission" date="2025-08" db="UniProtKB">
        <authorList>
            <consortium name="Ensembl"/>
        </authorList>
    </citation>
    <scope>IDENTIFICATION</scope>
</reference>
<dbReference type="Ensembl" id="ENSCHIT00010024034.1">
    <property type="protein sequence ID" value="ENSCHIP00010017189.1"/>
    <property type="gene ID" value="ENSCHIG00010012499.1"/>
</dbReference>
<protein>
    <submittedName>
        <fullName evidence="1">Uncharacterized protein</fullName>
    </submittedName>
</protein>
<dbReference type="AlphaFoldDB" id="A0A8C2QYF2"/>
<name>A0A8C2QYF2_CAPHI</name>